<proteinExistence type="predicted"/>
<dbReference type="EMBL" id="JACHXF010000017">
    <property type="protein sequence ID" value="MBB3098990.1"/>
    <property type="molecule type" value="Genomic_DNA"/>
</dbReference>
<dbReference type="Proteomes" id="UP000590749">
    <property type="component" value="Unassembled WGS sequence"/>
</dbReference>
<evidence type="ECO:0000313" key="2">
    <source>
        <dbReference type="Proteomes" id="UP000590749"/>
    </source>
</evidence>
<sequence>MEQKPSIGRIVHYVQYEGNKCRAAIITDVEDDGTVGLYVMTPDRGAHSQNECPYDDGHTYGTWHWPTRT</sequence>
<protein>
    <submittedName>
        <fullName evidence="1">Uncharacterized protein</fullName>
    </submittedName>
</protein>
<keyword evidence="2" id="KW-1185">Reference proteome</keyword>
<evidence type="ECO:0000313" key="1">
    <source>
        <dbReference type="EMBL" id="MBB3098990.1"/>
    </source>
</evidence>
<gene>
    <name evidence="1" type="ORF">FHR83_006696</name>
</gene>
<accession>A0A7W5AMV6</accession>
<name>A0A7W5AMV6_9ACTN</name>
<comment type="caution">
    <text evidence="1">The sequence shown here is derived from an EMBL/GenBank/DDBJ whole genome shotgun (WGS) entry which is preliminary data.</text>
</comment>
<organism evidence="1 2">
    <name type="scientific">Actinoplanes campanulatus</name>
    <dbReference type="NCBI Taxonomy" id="113559"/>
    <lineage>
        <taxon>Bacteria</taxon>
        <taxon>Bacillati</taxon>
        <taxon>Actinomycetota</taxon>
        <taxon>Actinomycetes</taxon>
        <taxon>Micromonosporales</taxon>
        <taxon>Micromonosporaceae</taxon>
        <taxon>Actinoplanes</taxon>
    </lineage>
</organism>
<dbReference type="AlphaFoldDB" id="A0A7W5AMV6"/>
<dbReference type="RefSeq" id="WP_183225077.1">
    <property type="nucleotide sequence ID" value="NZ_BMPW01000020.1"/>
</dbReference>
<reference evidence="1 2" key="1">
    <citation type="submission" date="2020-08" db="EMBL/GenBank/DDBJ databases">
        <title>Genomic Encyclopedia of Type Strains, Phase III (KMG-III): the genomes of soil and plant-associated and newly described type strains.</title>
        <authorList>
            <person name="Whitman W."/>
        </authorList>
    </citation>
    <scope>NUCLEOTIDE SEQUENCE [LARGE SCALE GENOMIC DNA]</scope>
    <source>
        <strain evidence="1 2">CECT 3287</strain>
    </source>
</reference>